<comment type="caution">
    <text evidence="4">The sequence shown here is derived from an EMBL/GenBank/DDBJ whole genome shotgun (WGS) entry which is preliminary data.</text>
</comment>
<organism evidence="4 5">
    <name type="scientific">Diacronema lutheri</name>
    <name type="common">Unicellular marine alga</name>
    <name type="synonym">Monochrysis lutheri</name>
    <dbReference type="NCBI Taxonomy" id="2081491"/>
    <lineage>
        <taxon>Eukaryota</taxon>
        <taxon>Haptista</taxon>
        <taxon>Haptophyta</taxon>
        <taxon>Pavlovophyceae</taxon>
        <taxon>Pavlovales</taxon>
        <taxon>Pavlovaceae</taxon>
        <taxon>Diacronema</taxon>
    </lineage>
</organism>
<feature type="compositionally biased region" description="Pro residues" evidence="1">
    <location>
        <begin position="247"/>
        <end position="259"/>
    </location>
</feature>
<evidence type="ECO:0000256" key="1">
    <source>
        <dbReference type="SAM" id="MobiDB-lite"/>
    </source>
</evidence>
<dbReference type="Proteomes" id="UP000751190">
    <property type="component" value="Unassembled WGS sequence"/>
</dbReference>
<feature type="region of interest" description="Disordered" evidence="1">
    <location>
        <begin position="236"/>
        <end position="259"/>
    </location>
</feature>
<proteinExistence type="predicted"/>
<evidence type="ECO:0000313" key="5">
    <source>
        <dbReference type="Proteomes" id="UP000751190"/>
    </source>
</evidence>
<keyword evidence="2" id="KW-1133">Transmembrane helix</keyword>
<accession>A0A8J5X3Z3</accession>
<dbReference type="AlphaFoldDB" id="A0A8J5X3Z3"/>
<keyword evidence="2" id="KW-0812">Transmembrane</keyword>
<feature type="transmembrane region" description="Helical" evidence="2">
    <location>
        <begin position="151"/>
        <end position="176"/>
    </location>
</feature>
<dbReference type="InterPro" id="IPR029071">
    <property type="entry name" value="Ubiquitin-like_domsf"/>
</dbReference>
<feature type="domain" description="Ubiquitin-like" evidence="3">
    <location>
        <begin position="20"/>
        <end position="76"/>
    </location>
</feature>
<gene>
    <name evidence="4" type="ORF">KFE25_013247</name>
</gene>
<dbReference type="InterPro" id="IPR000626">
    <property type="entry name" value="Ubiquitin-like_dom"/>
</dbReference>
<sequence length="259" mass="27699">MAAGVPLSASPFGVFESTPVRLHARPQQTVGELKRALVEHGLRTDQHALLFDLEFLDDARTVGDYALPPHARLTVVPLAPGCPPAGCCCFTDLEAGALFFTRLFNALQALAMVAGALGTLFTALSSCRWFGRTRCPSAAPGASDVELALYARFVAGFVVSALVFAWNALELAIGVYGAARLRARDARGVYRFAWMQLALLVLAGLTNFGVTFPFYAWYVFCLKVLADRLRRERELGAPAPPGGAAGAPPPPPPPYATHV</sequence>
<dbReference type="OrthoDB" id="10509798at2759"/>
<dbReference type="PROSITE" id="PS50053">
    <property type="entry name" value="UBIQUITIN_2"/>
    <property type="match status" value="1"/>
</dbReference>
<dbReference type="SUPFAM" id="SSF54236">
    <property type="entry name" value="Ubiquitin-like"/>
    <property type="match status" value="1"/>
</dbReference>
<evidence type="ECO:0000259" key="3">
    <source>
        <dbReference type="PROSITE" id="PS50053"/>
    </source>
</evidence>
<dbReference type="CDD" id="cd17039">
    <property type="entry name" value="Ubl_ubiquitin_like"/>
    <property type="match status" value="1"/>
</dbReference>
<feature type="transmembrane region" description="Helical" evidence="2">
    <location>
        <begin position="197"/>
        <end position="220"/>
    </location>
</feature>
<feature type="transmembrane region" description="Helical" evidence="2">
    <location>
        <begin position="109"/>
        <end position="131"/>
    </location>
</feature>
<keyword evidence="2" id="KW-0472">Membrane</keyword>
<keyword evidence="5" id="KW-1185">Reference proteome</keyword>
<protein>
    <recommendedName>
        <fullName evidence="3">Ubiquitin-like domain-containing protein</fullName>
    </recommendedName>
</protein>
<name>A0A8J5X3Z3_DIALT</name>
<dbReference type="EMBL" id="JAGTXO010000064">
    <property type="protein sequence ID" value="KAG8457741.1"/>
    <property type="molecule type" value="Genomic_DNA"/>
</dbReference>
<evidence type="ECO:0000313" key="4">
    <source>
        <dbReference type="EMBL" id="KAG8457741.1"/>
    </source>
</evidence>
<reference evidence="4" key="1">
    <citation type="submission" date="2021-05" db="EMBL/GenBank/DDBJ databases">
        <title>The genome of the haptophyte Pavlova lutheri (Diacronema luteri, Pavlovales) - a model for lipid biosynthesis in eukaryotic algae.</title>
        <authorList>
            <person name="Hulatt C.J."/>
            <person name="Posewitz M.C."/>
        </authorList>
    </citation>
    <scope>NUCLEOTIDE SEQUENCE</scope>
    <source>
        <strain evidence="4">NIVA-4/92</strain>
    </source>
</reference>
<evidence type="ECO:0000256" key="2">
    <source>
        <dbReference type="SAM" id="Phobius"/>
    </source>
</evidence>